<dbReference type="PANTHER" id="PTHR47515">
    <property type="entry name" value="LOW CALCIUM RESPONSE LOCUS PROTEIN T"/>
    <property type="match status" value="1"/>
</dbReference>
<feature type="coiled-coil region" evidence="1">
    <location>
        <begin position="56"/>
        <end position="83"/>
    </location>
</feature>
<dbReference type="InterPro" id="IPR009057">
    <property type="entry name" value="Homeodomain-like_sf"/>
</dbReference>
<evidence type="ECO:0000313" key="3">
    <source>
        <dbReference type="EMBL" id="MFC6388657.1"/>
    </source>
</evidence>
<dbReference type="InterPro" id="IPR001584">
    <property type="entry name" value="Integrase_cat-core"/>
</dbReference>
<accession>A0ABW1WJB6</accession>
<dbReference type="NCBIfam" id="NF033516">
    <property type="entry name" value="transpos_IS3"/>
    <property type="match status" value="1"/>
</dbReference>
<dbReference type="InterPro" id="IPR012337">
    <property type="entry name" value="RNaseH-like_sf"/>
</dbReference>
<comment type="caution">
    <text evidence="3">The sequence shown here is derived from an EMBL/GenBank/DDBJ whole genome shotgun (WGS) entry which is preliminary data.</text>
</comment>
<evidence type="ECO:0000256" key="1">
    <source>
        <dbReference type="SAM" id="Coils"/>
    </source>
</evidence>
<dbReference type="Gene3D" id="3.30.420.10">
    <property type="entry name" value="Ribonuclease H-like superfamily/Ribonuclease H"/>
    <property type="match status" value="1"/>
</dbReference>
<sequence>MKKSRFSEEQIIGILKEQQAGLPVVEICRRHGISDATFYTWRSRFGGMEVSDARRLKALDEENRKLKKLLAEAMLDVATLREALGKKLLTPGARRTAVNWAIAEKGYSQHRACGLIGLEPKTYRYASTRGDDAAVRARLRSLAGERRRFGYRRLLILMRREGLILNHKKLFRLYREERLSVRKRGGRKRALGTRAPAAVPQEPNQRWSLDFVSDTLDDGRRFRILVVVDDCTRECLALVVDTSLSGQRVARELDRIIKDQGKPLMIVSDNGTELTSHAILRWQEERAVEWHYIAPGKPQQNGFVESLNGRLRDECLNEHLFRSLPTARTIIEVWRVDYNTCRPHTSLGGLTPNAFAARSKQDQNQNGLWL</sequence>
<organism evidence="3 4">
    <name type="scientific">Methylorubrum zatmanii</name>
    <dbReference type="NCBI Taxonomy" id="29429"/>
    <lineage>
        <taxon>Bacteria</taxon>
        <taxon>Pseudomonadati</taxon>
        <taxon>Pseudomonadota</taxon>
        <taxon>Alphaproteobacteria</taxon>
        <taxon>Hyphomicrobiales</taxon>
        <taxon>Methylobacteriaceae</taxon>
        <taxon>Methylorubrum</taxon>
    </lineage>
</organism>
<dbReference type="Pfam" id="PF01527">
    <property type="entry name" value="HTH_Tnp_1"/>
    <property type="match status" value="1"/>
</dbReference>
<name>A0ABW1WJB6_9HYPH</name>
<reference evidence="4" key="1">
    <citation type="journal article" date="2019" name="Int. J. Syst. Evol. Microbiol.">
        <title>The Global Catalogue of Microorganisms (GCM) 10K type strain sequencing project: providing services to taxonomists for standard genome sequencing and annotation.</title>
        <authorList>
            <consortium name="The Broad Institute Genomics Platform"/>
            <consortium name="The Broad Institute Genome Sequencing Center for Infectious Disease"/>
            <person name="Wu L."/>
            <person name="Ma J."/>
        </authorList>
    </citation>
    <scope>NUCLEOTIDE SEQUENCE [LARGE SCALE GENOMIC DNA]</scope>
    <source>
        <strain evidence="4">CCUG 36916</strain>
    </source>
</reference>
<dbReference type="Pfam" id="PF13683">
    <property type="entry name" value="rve_3"/>
    <property type="match status" value="1"/>
</dbReference>
<keyword evidence="4" id="KW-1185">Reference proteome</keyword>
<dbReference type="InterPro" id="IPR048020">
    <property type="entry name" value="Transpos_IS3"/>
</dbReference>
<gene>
    <name evidence="3" type="ORF">ACFQDP_04700</name>
</gene>
<keyword evidence="1" id="KW-0175">Coiled coil</keyword>
<protein>
    <submittedName>
        <fullName evidence="3">IS3 family transposase</fullName>
    </submittedName>
</protein>
<dbReference type="RefSeq" id="WP_192285808.1">
    <property type="nucleotide sequence ID" value="NZ_JBHSTT010000015.1"/>
</dbReference>
<dbReference type="PROSITE" id="PS50994">
    <property type="entry name" value="INTEGRASE"/>
    <property type="match status" value="1"/>
</dbReference>
<evidence type="ECO:0000259" key="2">
    <source>
        <dbReference type="PROSITE" id="PS50994"/>
    </source>
</evidence>
<dbReference type="SUPFAM" id="SSF46689">
    <property type="entry name" value="Homeodomain-like"/>
    <property type="match status" value="1"/>
</dbReference>
<dbReference type="Proteomes" id="UP001596237">
    <property type="component" value="Unassembled WGS sequence"/>
</dbReference>
<dbReference type="PANTHER" id="PTHR47515:SF1">
    <property type="entry name" value="BLR2054 PROTEIN"/>
    <property type="match status" value="1"/>
</dbReference>
<proteinExistence type="predicted"/>
<dbReference type="InterPro" id="IPR036397">
    <property type="entry name" value="RNaseH_sf"/>
</dbReference>
<feature type="domain" description="Integrase catalytic" evidence="2">
    <location>
        <begin position="199"/>
        <end position="360"/>
    </location>
</feature>
<dbReference type="SUPFAM" id="SSF53098">
    <property type="entry name" value="Ribonuclease H-like"/>
    <property type="match status" value="1"/>
</dbReference>
<evidence type="ECO:0000313" key="4">
    <source>
        <dbReference type="Proteomes" id="UP001596237"/>
    </source>
</evidence>
<dbReference type="EMBL" id="JBHSTT010000015">
    <property type="protein sequence ID" value="MFC6388657.1"/>
    <property type="molecule type" value="Genomic_DNA"/>
</dbReference>
<dbReference type="InterPro" id="IPR002514">
    <property type="entry name" value="Transposase_8"/>
</dbReference>